<dbReference type="GO" id="GO:0017119">
    <property type="term" value="C:Golgi transport complex"/>
    <property type="evidence" value="ECO:0007669"/>
    <property type="project" value="TreeGrafter"/>
</dbReference>
<comment type="similarity">
    <text evidence="2">Belongs to the COG2 family.</text>
</comment>
<feature type="region of interest" description="Disordered" evidence="9">
    <location>
        <begin position="218"/>
        <end position="287"/>
    </location>
</feature>
<evidence type="ECO:0000256" key="2">
    <source>
        <dbReference type="ARBA" id="ARBA00007603"/>
    </source>
</evidence>
<keyword evidence="5" id="KW-0653">Protein transport</keyword>
<name>U7Q310_SPOS1</name>
<gene>
    <name evidence="11" type="ORF">HMPREF1624_02621</name>
</gene>
<dbReference type="HOGENOM" id="CLU_056777_0_0_1"/>
<feature type="region of interest" description="Disordered" evidence="9">
    <location>
        <begin position="1"/>
        <end position="44"/>
    </location>
</feature>
<evidence type="ECO:0000256" key="6">
    <source>
        <dbReference type="ARBA" id="ARBA00023034"/>
    </source>
</evidence>
<dbReference type="GO" id="GO:0006891">
    <property type="term" value="P:intra-Golgi vesicle-mediated transport"/>
    <property type="evidence" value="ECO:0007669"/>
    <property type="project" value="TreeGrafter"/>
</dbReference>
<feature type="compositionally biased region" description="Acidic residues" evidence="9">
    <location>
        <begin position="232"/>
        <end position="259"/>
    </location>
</feature>
<evidence type="ECO:0000256" key="8">
    <source>
        <dbReference type="ARBA" id="ARBA00031344"/>
    </source>
</evidence>
<dbReference type="eggNOG" id="ENOG502SCC7">
    <property type="taxonomic scope" value="Eukaryota"/>
</dbReference>
<dbReference type="InterPro" id="IPR024602">
    <property type="entry name" value="COG_su2_N"/>
</dbReference>
<dbReference type="AlphaFoldDB" id="U7Q310"/>
<dbReference type="OrthoDB" id="332281at2759"/>
<sequence length="384" mass="41530">MESSQLSSARGRPPPSPYSSYGGFQLPSSSSSDSGAGAGGGGGAYRNNGLGIGVGIGDDDDDFGDDDDLDLPFPTALSRKDFLTPAFDATAYLSSLFRSGDDGTSAQLRHQTLEDLRAELRERSSAISAELLEMVNANYTSFLGLGDELKGGDEKVEDVRVALFGFRRSVEDVQARVRERRVAVGAACQELGQVRTAIDTGRRLLELDERVAQLEERLSIGENGAHPTAETQNDDGLDFADMDDDDEEDEDEEEEEEEEKEARAGTGAGAGGVRGTEKENADDEITPAFVASGPRKLGALARDLLLATRLADSLGHQLPFVKKMDERLDKCESTLILDLNAAVKEARSISRSKNKAAQARLLKLLAIYRVLDREDEAVRVLKER</sequence>
<feature type="compositionally biased region" description="Low complexity" evidence="9">
    <location>
        <begin position="18"/>
        <end position="35"/>
    </location>
</feature>
<accession>U7Q310</accession>
<keyword evidence="12" id="KW-1185">Reference proteome</keyword>
<dbReference type="Proteomes" id="UP000018087">
    <property type="component" value="Unassembled WGS sequence"/>
</dbReference>
<evidence type="ECO:0000256" key="1">
    <source>
        <dbReference type="ARBA" id="ARBA00004395"/>
    </source>
</evidence>
<protein>
    <recommendedName>
        <fullName evidence="3">Conserved oligomeric Golgi complex subunit 2</fullName>
    </recommendedName>
    <alternativeName>
        <fullName evidence="8">Component of oligomeric Golgi complex 2</fullName>
    </alternativeName>
</protein>
<feature type="domain" description="Conserved oligomeric Golgi complex subunit 2 N-terminal" evidence="10">
    <location>
        <begin position="77"/>
        <end position="160"/>
    </location>
</feature>
<evidence type="ECO:0000259" key="10">
    <source>
        <dbReference type="Pfam" id="PF06148"/>
    </source>
</evidence>
<proteinExistence type="inferred from homology"/>
<organism evidence="11 12">
    <name type="scientific">Sporothrix schenckii (strain ATCC 58251 / de Perez 2211183)</name>
    <name type="common">Rose-picker's disease fungus</name>
    <dbReference type="NCBI Taxonomy" id="1391915"/>
    <lineage>
        <taxon>Eukaryota</taxon>
        <taxon>Fungi</taxon>
        <taxon>Dikarya</taxon>
        <taxon>Ascomycota</taxon>
        <taxon>Pezizomycotina</taxon>
        <taxon>Sordariomycetes</taxon>
        <taxon>Sordariomycetidae</taxon>
        <taxon>Ophiostomatales</taxon>
        <taxon>Ophiostomataceae</taxon>
        <taxon>Sporothrix</taxon>
    </lineage>
</organism>
<dbReference type="GO" id="GO:0015031">
    <property type="term" value="P:protein transport"/>
    <property type="evidence" value="ECO:0007669"/>
    <property type="project" value="UniProtKB-KW"/>
</dbReference>
<dbReference type="EMBL" id="KI440843">
    <property type="protein sequence ID" value="ERT01375.1"/>
    <property type="molecule type" value="Genomic_DNA"/>
</dbReference>
<dbReference type="PANTHER" id="PTHR12961:SF0">
    <property type="entry name" value="CONSERVED OLIGOMERIC GOLGI COMPLEX SUBUNIT 2"/>
    <property type="match status" value="1"/>
</dbReference>
<evidence type="ECO:0000256" key="5">
    <source>
        <dbReference type="ARBA" id="ARBA00022927"/>
    </source>
</evidence>
<dbReference type="GO" id="GO:0007030">
    <property type="term" value="P:Golgi organization"/>
    <property type="evidence" value="ECO:0007669"/>
    <property type="project" value="InterPro"/>
</dbReference>
<reference evidence="12" key="1">
    <citation type="journal article" date="2014" name="Genome Announc.">
        <title>Genome sequence of the pathogenic fungus Sporothrix schenckii (ATCC 58251).</title>
        <authorList>
            <person name="Cuomo C.A."/>
            <person name="Rodriguez-Del Valle N."/>
            <person name="Perez-Sanchez L."/>
            <person name="Abouelleil A."/>
            <person name="Goldberg J."/>
            <person name="Young S."/>
            <person name="Zeng Q."/>
            <person name="Birren B.W."/>
        </authorList>
    </citation>
    <scope>NUCLEOTIDE SEQUENCE [LARGE SCALE GENOMIC DNA]</scope>
    <source>
        <strain evidence="12">ATCC 58251 / de Perez 2211183</strain>
    </source>
</reference>
<dbReference type="InterPro" id="IPR009316">
    <property type="entry name" value="COG2"/>
</dbReference>
<dbReference type="Pfam" id="PF06148">
    <property type="entry name" value="COG2_N"/>
    <property type="match status" value="1"/>
</dbReference>
<dbReference type="GO" id="GO:0000139">
    <property type="term" value="C:Golgi membrane"/>
    <property type="evidence" value="ECO:0007669"/>
    <property type="project" value="UniProtKB-SubCell"/>
</dbReference>
<comment type="subcellular location">
    <subcellularLocation>
        <location evidence="1">Golgi apparatus membrane</location>
        <topology evidence="1">Peripheral membrane protein</topology>
    </subcellularLocation>
</comment>
<dbReference type="PANTHER" id="PTHR12961">
    <property type="entry name" value="CONSERVED OLIGOMERIC GOLGI COMPLEX COMPONENT 2"/>
    <property type="match status" value="1"/>
</dbReference>
<evidence type="ECO:0000313" key="12">
    <source>
        <dbReference type="Proteomes" id="UP000018087"/>
    </source>
</evidence>
<keyword evidence="7" id="KW-0472">Membrane</keyword>
<evidence type="ECO:0000256" key="7">
    <source>
        <dbReference type="ARBA" id="ARBA00023136"/>
    </source>
</evidence>
<keyword evidence="6" id="KW-0333">Golgi apparatus</keyword>
<keyword evidence="4" id="KW-0813">Transport</keyword>
<evidence type="ECO:0000256" key="4">
    <source>
        <dbReference type="ARBA" id="ARBA00022448"/>
    </source>
</evidence>
<evidence type="ECO:0000256" key="9">
    <source>
        <dbReference type="SAM" id="MobiDB-lite"/>
    </source>
</evidence>
<evidence type="ECO:0000256" key="3">
    <source>
        <dbReference type="ARBA" id="ARBA00020977"/>
    </source>
</evidence>
<dbReference type="STRING" id="1391915.U7Q310"/>
<evidence type="ECO:0000313" key="11">
    <source>
        <dbReference type="EMBL" id="ERT01375.1"/>
    </source>
</evidence>